<keyword evidence="2" id="KW-0274">FAD</keyword>
<keyword evidence="3" id="KW-0560">Oxidoreductase</keyword>
<evidence type="ECO:0000313" key="5">
    <source>
        <dbReference type="EMBL" id="TQE14047.1"/>
    </source>
</evidence>
<dbReference type="PANTHER" id="PTHR23023">
    <property type="entry name" value="DIMETHYLANILINE MONOOXYGENASE"/>
    <property type="match status" value="1"/>
</dbReference>
<dbReference type="InterPro" id="IPR050346">
    <property type="entry name" value="FMO-like"/>
</dbReference>
<dbReference type="Gene3D" id="3.50.50.60">
    <property type="entry name" value="FAD/NAD(P)-binding domain"/>
    <property type="match status" value="2"/>
</dbReference>
<dbReference type="EMBL" id="VIEB01000006">
    <property type="protein sequence ID" value="TQE14047.1"/>
    <property type="molecule type" value="Genomic_DNA"/>
</dbReference>
<protein>
    <recommendedName>
        <fullName evidence="4">FAD/NAD(P)-binding domain-containing protein</fullName>
    </recommendedName>
</protein>
<dbReference type="GO" id="GO:0016491">
    <property type="term" value="F:oxidoreductase activity"/>
    <property type="evidence" value="ECO:0007669"/>
    <property type="project" value="UniProtKB-KW"/>
</dbReference>
<dbReference type="Pfam" id="PF07992">
    <property type="entry name" value="Pyr_redox_2"/>
    <property type="match status" value="1"/>
</dbReference>
<dbReference type="SUPFAM" id="SSF51905">
    <property type="entry name" value="FAD/NAD(P)-binding domain"/>
    <property type="match status" value="1"/>
</dbReference>
<proteinExistence type="predicted"/>
<evidence type="ECO:0000256" key="3">
    <source>
        <dbReference type="ARBA" id="ARBA00023002"/>
    </source>
</evidence>
<name>A0A540NSR0_MALBA</name>
<evidence type="ECO:0000259" key="4">
    <source>
        <dbReference type="Pfam" id="PF07992"/>
    </source>
</evidence>
<accession>A0A540NSR0</accession>
<sequence length="180" mass="19815">MVVIGAGAAGLVAARKLGKGHKVIVFKRGDQLGGTWVYNPNVESDPIRDFAEEFGISNIVRLETKVVLVDVAANKKWKVKSRSKGGGDVEDEIYDAVVMCCGHHTEPHLSQIQGMMGGLQLSVGVQALKNGENKCKVAALENMHKQPETYWDELEDHHLVLQAHQDFINYILTGVRIVDK</sequence>
<gene>
    <name evidence="5" type="ORF">C1H46_000341</name>
</gene>
<feature type="domain" description="FAD/NAD(P)-binding" evidence="4">
    <location>
        <begin position="2"/>
        <end position="115"/>
    </location>
</feature>
<dbReference type="AlphaFoldDB" id="A0A540NSR0"/>
<dbReference type="Proteomes" id="UP000315295">
    <property type="component" value="Unassembled WGS sequence"/>
</dbReference>
<comment type="caution">
    <text evidence="5">The sequence shown here is derived from an EMBL/GenBank/DDBJ whole genome shotgun (WGS) entry which is preliminary data.</text>
</comment>
<evidence type="ECO:0000313" key="6">
    <source>
        <dbReference type="Proteomes" id="UP000315295"/>
    </source>
</evidence>
<dbReference type="STRING" id="106549.A0A540NSR0"/>
<organism evidence="5 6">
    <name type="scientific">Malus baccata</name>
    <name type="common">Siberian crab apple</name>
    <name type="synonym">Pyrus baccata</name>
    <dbReference type="NCBI Taxonomy" id="106549"/>
    <lineage>
        <taxon>Eukaryota</taxon>
        <taxon>Viridiplantae</taxon>
        <taxon>Streptophyta</taxon>
        <taxon>Embryophyta</taxon>
        <taxon>Tracheophyta</taxon>
        <taxon>Spermatophyta</taxon>
        <taxon>Magnoliopsida</taxon>
        <taxon>eudicotyledons</taxon>
        <taxon>Gunneridae</taxon>
        <taxon>Pentapetalae</taxon>
        <taxon>rosids</taxon>
        <taxon>fabids</taxon>
        <taxon>Rosales</taxon>
        <taxon>Rosaceae</taxon>
        <taxon>Amygdaloideae</taxon>
        <taxon>Maleae</taxon>
        <taxon>Malus</taxon>
    </lineage>
</organism>
<keyword evidence="6" id="KW-1185">Reference proteome</keyword>
<evidence type="ECO:0000256" key="1">
    <source>
        <dbReference type="ARBA" id="ARBA00022630"/>
    </source>
</evidence>
<dbReference type="InterPro" id="IPR036188">
    <property type="entry name" value="FAD/NAD-bd_sf"/>
</dbReference>
<dbReference type="InterPro" id="IPR023753">
    <property type="entry name" value="FAD/NAD-binding_dom"/>
</dbReference>
<keyword evidence="1" id="KW-0285">Flavoprotein</keyword>
<evidence type="ECO:0000256" key="2">
    <source>
        <dbReference type="ARBA" id="ARBA00022827"/>
    </source>
</evidence>
<reference evidence="5 6" key="1">
    <citation type="journal article" date="2019" name="G3 (Bethesda)">
        <title>Sequencing of a Wild Apple (Malus baccata) Genome Unravels the Differences Between Cultivated and Wild Apple Species Regarding Disease Resistance and Cold Tolerance.</title>
        <authorList>
            <person name="Chen X."/>
        </authorList>
    </citation>
    <scope>NUCLEOTIDE SEQUENCE [LARGE SCALE GENOMIC DNA]</scope>
    <source>
        <strain evidence="6">cv. Shandingzi</strain>
        <tissue evidence="5">Leaves</tissue>
    </source>
</reference>